<accession>A0A0P1ACF9</accession>
<dbReference type="RefSeq" id="XP_024574549.1">
    <property type="nucleotide sequence ID" value="XM_024723588.1"/>
</dbReference>
<evidence type="ECO:0000313" key="2">
    <source>
        <dbReference type="Proteomes" id="UP000054928"/>
    </source>
</evidence>
<evidence type="ECO:0000313" key="1">
    <source>
        <dbReference type="EMBL" id="CEG38180.1"/>
    </source>
</evidence>
<reference evidence="2" key="1">
    <citation type="submission" date="2014-09" db="EMBL/GenBank/DDBJ databases">
        <authorList>
            <person name="Sharma Rahul"/>
            <person name="Thines Marco"/>
        </authorList>
    </citation>
    <scope>NUCLEOTIDE SEQUENCE [LARGE SCALE GENOMIC DNA]</scope>
</reference>
<organism evidence="1 2">
    <name type="scientific">Plasmopara halstedii</name>
    <name type="common">Downy mildew of sunflower</name>
    <dbReference type="NCBI Taxonomy" id="4781"/>
    <lineage>
        <taxon>Eukaryota</taxon>
        <taxon>Sar</taxon>
        <taxon>Stramenopiles</taxon>
        <taxon>Oomycota</taxon>
        <taxon>Peronosporomycetes</taxon>
        <taxon>Peronosporales</taxon>
        <taxon>Peronosporaceae</taxon>
        <taxon>Plasmopara</taxon>
    </lineage>
</organism>
<name>A0A0P1ACF9_PLAHL</name>
<dbReference type="Proteomes" id="UP000054928">
    <property type="component" value="Unassembled WGS sequence"/>
</dbReference>
<proteinExistence type="predicted"/>
<dbReference type="EMBL" id="CCYD01000321">
    <property type="protein sequence ID" value="CEG38180.1"/>
    <property type="molecule type" value="Genomic_DNA"/>
</dbReference>
<keyword evidence="2" id="KW-1185">Reference proteome</keyword>
<sequence length="131" mass="14721">MSEEGIPTILIDLKRLIMACMLLHCQAVKTSDIIGLLCKILLTSVKSSRGPSWLIPMPFLRCAYQSTDVQHHEDAAYEHCGRFRYRLLGNTNRRCGESILDTIQVAESNTISQSKQTADFFTDAALNFLRG</sequence>
<dbReference type="AlphaFoldDB" id="A0A0P1ACF9"/>
<protein>
    <submittedName>
        <fullName evidence="1">Uncharacterized protein</fullName>
    </submittedName>
</protein>
<dbReference type="GeneID" id="36403323"/>